<dbReference type="AlphaFoldDB" id="F2LT70"/>
<dbReference type="PANTHER" id="PTHR48228">
    <property type="entry name" value="SUCCINYL-COA--D-CITRAMALATE COA-TRANSFERASE"/>
    <property type="match status" value="1"/>
</dbReference>
<dbReference type="Gene3D" id="3.40.50.10540">
    <property type="entry name" value="Crotonobetainyl-coa:carnitine coa-transferase, domain 1"/>
    <property type="match status" value="2"/>
</dbReference>
<keyword evidence="1" id="KW-0614">Plasmid</keyword>
<dbReference type="RefSeq" id="WP_013700186.1">
    <property type="nucleotide sequence ID" value="NC_015383.1"/>
</dbReference>
<dbReference type="Proteomes" id="UP000008316">
    <property type="component" value="Plasmid bgla_4p"/>
</dbReference>
<keyword evidence="2" id="KW-1185">Reference proteome</keyword>
<dbReference type="KEGG" id="bgd:bgla_4p2560"/>
<dbReference type="EMBL" id="CP002604">
    <property type="protein sequence ID" value="AEA66016.1"/>
    <property type="molecule type" value="Genomic_DNA"/>
</dbReference>
<dbReference type="InterPro" id="IPR023606">
    <property type="entry name" value="CoA-Trfase_III_dom_1_sf"/>
</dbReference>
<keyword evidence="1" id="KW-0808">Transferase</keyword>
<dbReference type="InterPro" id="IPR003673">
    <property type="entry name" value="CoA-Trfase_fam_III"/>
</dbReference>
<name>F2LT70_BURGS</name>
<accession>F2LT70</accession>
<dbReference type="InterPro" id="IPR044855">
    <property type="entry name" value="CoA-Trfase_III_dom3_sf"/>
</dbReference>
<evidence type="ECO:0000313" key="1">
    <source>
        <dbReference type="EMBL" id="AEA66016.1"/>
    </source>
</evidence>
<reference evidence="1 2" key="1">
    <citation type="journal article" date="2011" name="J. Bacteriol.">
        <title>Complete genome sequence of Burkholderia gladioli BSR3.</title>
        <authorList>
            <person name="Seo Y.S."/>
            <person name="Lim J."/>
            <person name="Choi B.S."/>
            <person name="Kim H."/>
            <person name="Goo E."/>
            <person name="Lee B."/>
            <person name="Lim J.S."/>
            <person name="Choi I.Y."/>
            <person name="Moon J.S."/>
            <person name="Kim J."/>
            <person name="Hwang I."/>
        </authorList>
    </citation>
    <scope>NUCLEOTIDE SEQUENCE [LARGE SCALE GENOMIC DNA]</scope>
    <source>
        <strain evidence="1 2">BSR3</strain>
        <plasmid evidence="1">bgla_4p</plasmid>
    </source>
</reference>
<dbReference type="InterPro" id="IPR050509">
    <property type="entry name" value="CoA-transferase_III"/>
</dbReference>
<dbReference type="SUPFAM" id="SSF89796">
    <property type="entry name" value="CoA-transferase family III (CaiB/BaiF)"/>
    <property type="match status" value="2"/>
</dbReference>
<dbReference type="GO" id="GO:0016740">
    <property type="term" value="F:transferase activity"/>
    <property type="evidence" value="ECO:0007669"/>
    <property type="project" value="UniProtKB-KW"/>
</dbReference>
<sequence length="624" mass="64218">MSAPVAPLDGTCLSGLPREPRHAGALTELVASLRRQARTLGMRETAMAAETSSAPAHVAFDVEAPGGGSIACRIDGWSDDADAPSSESVVQAACGLMSVHGRATGGARTLGVPYVSVLGATLALQGACAAALGRTRGGSQRRVGTSLAAAALLAAGQYIAGATARGQPERLLPGATPPDAHPPFISADGVVFELETLDAVPWRQFWTSLDVGLDAAGRGWQAFLQRYAKAVAPLPGELSAALAALPFARIAALGAQTGVAVCPVRTLGQRARDADIDAVLRQGPWTFTRGGCAPRLTPLAENESLPLAGLSVIESCRRIQGPLAGHLLATLGARVIRIEPPGGDPLRDMPPLADGVSARFHALNRMKDVHEIDIKSARGRDRVRELVRGADVFLHNWAPGKAEELELDAAALAAMRPGLVYAYAGGWGADNDVALPGTDFVVQAYSGVAERIGATGCLRGGTLFTALDVLGGAVASQGVVAALLARQLDRRGVAVESSLLGAAASLCADELAALRDDTPYAAARPLVDGVFETRDGCLALTCADRAALESAAHAIGVSAGRVETELAAVLRTDDAHAWQARLNAHGVPASAVAGALDALQDDPRIAAHLAPGSCTQVLSPWRFS</sequence>
<dbReference type="Gene3D" id="3.30.1540.10">
    <property type="entry name" value="formyl-coa transferase, domain 3"/>
    <property type="match status" value="1"/>
</dbReference>
<geneLocation type="plasmid" evidence="1 2">
    <name>bgla_4p</name>
</geneLocation>
<dbReference type="HOGENOM" id="CLU_029698_0_0_4"/>
<protein>
    <submittedName>
        <fullName evidence="1">Acyl-CoA transferase/carnitine dehydratase</fullName>
    </submittedName>
</protein>
<gene>
    <name evidence="1" type="ordered locus">bgla_4p2560</name>
</gene>
<evidence type="ECO:0000313" key="2">
    <source>
        <dbReference type="Proteomes" id="UP000008316"/>
    </source>
</evidence>
<proteinExistence type="predicted"/>
<dbReference type="PANTHER" id="PTHR48228:SF7">
    <property type="entry name" value="FATTY ACYL-COA TRANSFERASE RV3272-RELATED"/>
    <property type="match status" value="1"/>
</dbReference>
<organism evidence="1 2">
    <name type="scientific">Burkholderia gladioli (strain BSR3)</name>
    <dbReference type="NCBI Taxonomy" id="999541"/>
    <lineage>
        <taxon>Bacteria</taxon>
        <taxon>Pseudomonadati</taxon>
        <taxon>Pseudomonadota</taxon>
        <taxon>Betaproteobacteria</taxon>
        <taxon>Burkholderiales</taxon>
        <taxon>Burkholderiaceae</taxon>
        <taxon>Burkholderia</taxon>
    </lineage>
</organism>
<dbReference type="Pfam" id="PF02515">
    <property type="entry name" value="CoA_transf_3"/>
    <property type="match status" value="2"/>
</dbReference>